<dbReference type="Proteomes" id="UP000235371">
    <property type="component" value="Unassembled WGS sequence"/>
</dbReference>
<dbReference type="GeneID" id="36580617"/>
<dbReference type="EMBL" id="KZ613803">
    <property type="protein sequence ID" value="PMD59908.1"/>
    <property type="molecule type" value="Genomic_DNA"/>
</dbReference>
<keyword evidence="3" id="KW-1185">Reference proteome</keyword>
<dbReference type="RefSeq" id="XP_024736812.1">
    <property type="nucleotide sequence ID" value="XM_024872537.1"/>
</dbReference>
<dbReference type="InParanoid" id="A0A2J6TA80"/>
<accession>A0A2J6TA80</accession>
<evidence type="ECO:0000256" key="1">
    <source>
        <dbReference type="SAM" id="MobiDB-lite"/>
    </source>
</evidence>
<feature type="compositionally biased region" description="Basic residues" evidence="1">
    <location>
        <begin position="423"/>
        <end position="437"/>
    </location>
</feature>
<gene>
    <name evidence="2" type="ORF">K444DRAFT_402313</name>
</gene>
<reference evidence="2 3" key="1">
    <citation type="submission" date="2016-04" db="EMBL/GenBank/DDBJ databases">
        <title>A degradative enzymes factory behind the ericoid mycorrhizal symbiosis.</title>
        <authorList>
            <consortium name="DOE Joint Genome Institute"/>
            <person name="Martino E."/>
            <person name="Morin E."/>
            <person name="Grelet G."/>
            <person name="Kuo A."/>
            <person name="Kohler A."/>
            <person name="Daghino S."/>
            <person name="Barry K."/>
            <person name="Choi C."/>
            <person name="Cichocki N."/>
            <person name="Clum A."/>
            <person name="Copeland A."/>
            <person name="Hainaut M."/>
            <person name="Haridas S."/>
            <person name="Labutti K."/>
            <person name="Lindquist E."/>
            <person name="Lipzen A."/>
            <person name="Khouja H.-R."/>
            <person name="Murat C."/>
            <person name="Ohm R."/>
            <person name="Olson A."/>
            <person name="Spatafora J."/>
            <person name="Veneault-Fourrey C."/>
            <person name="Henrissat B."/>
            <person name="Grigoriev I."/>
            <person name="Martin F."/>
            <person name="Perotto S."/>
        </authorList>
    </citation>
    <scope>NUCLEOTIDE SEQUENCE [LARGE SCALE GENOMIC DNA]</scope>
    <source>
        <strain evidence="2 3">E</strain>
    </source>
</reference>
<dbReference type="OrthoDB" id="194443at2759"/>
<sequence>MAEPVVSDSGAASAQSEIRRSWYIKVPYDLLTQYSRDFKKLRDALNDSGDEIALPDVTKPTFEDFFIWLHAYEPNILRADGNESDFIDGALNLAVFAQKFKIYHLRNQASDVVRAALREGQWSITPEMISAVYKVAPAGSALRQLSFLGFVASEGQSDSTVWQEAFIDCPSLGWDYFQYKNGNKIYSEGIAAGGACRFHDHSDIPGWAVQDLFACPYPHGAPRLLPGESAVHDIIINTPRAEDEDALISAEDVAEPNVAMELQQVDEPAVEATVDQPTESASAASAASACWASETTETAPVDTESQIFGPHEQPLVKEVVEDWRIKTKDAEPVEVENFPAVDESLQHTIRNARMQVDESHPVLSKVTVTRLPTLEEKKEPILEQGPVVVKSPNSEHVESVQDSVPMARADSVMSVVEQTGPKGKGKKKKGKKQSQGA</sequence>
<evidence type="ECO:0000313" key="2">
    <source>
        <dbReference type="EMBL" id="PMD59908.1"/>
    </source>
</evidence>
<dbReference type="STRING" id="1095630.A0A2J6TA80"/>
<dbReference type="AlphaFoldDB" id="A0A2J6TA80"/>
<evidence type="ECO:0000313" key="3">
    <source>
        <dbReference type="Proteomes" id="UP000235371"/>
    </source>
</evidence>
<organism evidence="2 3">
    <name type="scientific">Hyaloscypha bicolor E</name>
    <dbReference type="NCBI Taxonomy" id="1095630"/>
    <lineage>
        <taxon>Eukaryota</taxon>
        <taxon>Fungi</taxon>
        <taxon>Dikarya</taxon>
        <taxon>Ascomycota</taxon>
        <taxon>Pezizomycotina</taxon>
        <taxon>Leotiomycetes</taxon>
        <taxon>Helotiales</taxon>
        <taxon>Hyaloscyphaceae</taxon>
        <taxon>Hyaloscypha</taxon>
        <taxon>Hyaloscypha bicolor</taxon>
    </lineage>
</organism>
<name>A0A2J6TA80_9HELO</name>
<feature type="region of interest" description="Disordered" evidence="1">
    <location>
        <begin position="392"/>
        <end position="437"/>
    </location>
</feature>
<proteinExistence type="predicted"/>
<evidence type="ECO:0008006" key="4">
    <source>
        <dbReference type="Google" id="ProtNLM"/>
    </source>
</evidence>
<protein>
    <recommendedName>
        <fullName evidence="4">BTB domain-containing protein</fullName>
    </recommendedName>
</protein>